<dbReference type="GO" id="GO:0008889">
    <property type="term" value="F:glycerophosphodiester phosphodiesterase activity"/>
    <property type="evidence" value="ECO:0007669"/>
    <property type="project" value="UniProtKB-EC"/>
</dbReference>
<evidence type="ECO:0000313" key="2">
    <source>
        <dbReference type="EMBL" id="NYI66943.1"/>
    </source>
</evidence>
<dbReference type="PROSITE" id="PS51704">
    <property type="entry name" value="GP_PDE"/>
    <property type="match status" value="1"/>
</dbReference>
<dbReference type="InterPro" id="IPR017946">
    <property type="entry name" value="PLC-like_Pdiesterase_TIM-brl"/>
</dbReference>
<dbReference type="EC" id="3.1.4.46" evidence="2"/>
<sequence>MPPMPFRIVGHRGAMALEPENTMRSFRRAESMGVDAVELDVWLSRDGRLVVMHDPTLDRTTNGAGDIADASWNTIQALDAGQGEHVPELEAICREIRQTGLQIEIKTPGATESVMSLLRTVCPDRRDITISTFSVECAQAVLAGRRDDAEWRVGLICGANERDKLEENVDLGMDQLMVNWALSDLDAAEQFRKKKCATIWQCTTSDDVLRAMDEGWAGTTLDDPRIGLALLAERAGVTLSESENA</sequence>
<proteinExistence type="predicted"/>
<name>A0A7Z0AC43_9MICO</name>
<dbReference type="Proteomes" id="UP000539111">
    <property type="component" value="Unassembled WGS sequence"/>
</dbReference>
<dbReference type="GO" id="GO:0006629">
    <property type="term" value="P:lipid metabolic process"/>
    <property type="evidence" value="ECO:0007669"/>
    <property type="project" value="InterPro"/>
</dbReference>
<dbReference type="Gene3D" id="3.20.20.190">
    <property type="entry name" value="Phosphatidylinositol (PI) phosphodiesterase"/>
    <property type="match status" value="1"/>
</dbReference>
<dbReference type="PANTHER" id="PTHR46211">
    <property type="entry name" value="GLYCEROPHOSPHORYL DIESTER PHOSPHODIESTERASE"/>
    <property type="match status" value="1"/>
</dbReference>
<feature type="domain" description="GP-PDE" evidence="1">
    <location>
        <begin position="6"/>
        <end position="245"/>
    </location>
</feature>
<dbReference type="PANTHER" id="PTHR46211:SF1">
    <property type="entry name" value="GLYCEROPHOSPHODIESTER PHOSPHODIESTERASE, CYTOPLASMIC"/>
    <property type="match status" value="1"/>
</dbReference>
<keyword evidence="2" id="KW-0378">Hydrolase</keyword>
<evidence type="ECO:0000313" key="3">
    <source>
        <dbReference type="Proteomes" id="UP000539111"/>
    </source>
</evidence>
<dbReference type="EMBL" id="JACBZP010000001">
    <property type="protein sequence ID" value="NYI66943.1"/>
    <property type="molecule type" value="Genomic_DNA"/>
</dbReference>
<keyword evidence="3" id="KW-1185">Reference proteome</keyword>
<protein>
    <submittedName>
        <fullName evidence="2">Glycerophosphoryl diester phosphodiesterase</fullName>
        <ecNumber evidence="2">3.1.4.46</ecNumber>
    </submittedName>
</protein>
<dbReference type="SUPFAM" id="SSF51695">
    <property type="entry name" value="PLC-like phosphodiesterases"/>
    <property type="match status" value="1"/>
</dbReference>
<dbReference type="PROSITE" id="PS50007">
    <property type="entry name" value="PIPLC_X_DOMAIN"/>
    <property type="match status" value="1"/>
</dbReference>
<accession>A0A7Z0AC43</accession>
<gene>
    <name evidence="2" type="ORF">BJY26_001249</name>
</gene>
<comment type="caution">
    <text evidence="2">The sequence shown here is derived from an EMBL/GenBank/DDBJ whole genome shotgun (WGS) entry which is preliminary data.</text>
</comment>
<reference evidence="2 3" key="1">
    <citation type="submission" date="2020-07" db="EMBL/GenBank/DDBJ databases">
        <title>Sequencing the genomes of 1000 actinobacteria strains.</title>
        <authorList>
            <person name="Klenk H.-P."/>
        </authorList>
    </citation>
    <scope>NUCLEOTIDE SEQUENCE [LARGE SCALE GENOMIC DNA]</scope>
    <source>
        <strain evidence="2 3">DSM 26341</strain>
    </source>
</reference>
<dbReference type="AlphaFoldDB" id="A0A7Z0AC43"/>
<evidence type="ECO:0000259" key="1">
    <source>
        <dbReference type="PROSITE" id="PS51704"/>
    </source>
</evidence>
<dbReference type="Pfam" id="PF03009">
    <property type="entry name" value="GDPD"/>
    <property type="match status" value="1"/>
</dbReference>
<organism evidence="2 3">
    <name type="scientific">Spelaeicoccus albus</name>
    <dbReference type="NCBI Taxonomy" id="1280376"/>
    <lineage>
        <taxon>Bacteria</taxon>
        <taxon>Bacillati</taxon>
        <taxon>Actinomycetota</taxon>
        <taxon>Actinomycetes</taxon>
        <taxon>Micrococcales</taxon>
        <taxon>Brevibacteriaceae</taxon>
        <taxon>Spelaeicoccus</taxon>
    </lineage>
</organism>
<dbReference type="InterPro" id="IPR030395">
    <property type="entry name" value="GP_PDE_dom"/>
</dbReference>